<evidence type="ECO:0000256" key="1">
    <source>
        <dbReference type="SAM" id="MobiDB-lite"/>
    </source>
</evidence>
<dbReference type="Proteomes" id="UP000053841">
    <property type="component" value="Unassembled WGS sequence"/>
</dbReference>
<sequence>PSGRLAVSVGPRSQQRTRTSTKTSRASTSTKTPDGIGPGGVQSTNEALLALGLRAHIVVPFVD</sequence>
<proteinExistence type="predicted"/>
<dbReference type="HOGENOM" id="CLU_2891918_0_0_1"/>
<evidence type="ECO:0000313" key="3">
    <source>
        <dbReference type="Proteomes" id="UP000053841"/>
    </source>
</evidence>
<keyword evidence="3" id="KW-1185">Reference proteome</keyword>
<dbReference type="AlphaFoldDB" id="W6YRT3"/>
<dbReference type="RefSeq" id="XP_007711478.1">
    <property type="nucleotide sequence ID" value="XM_007713288.1"/>
</dbReference>
<reference evidence="2 3" key="1">
    <citation type="journal article" date="2013" name="PLoS Genet.">
        <title>Comparative genome structure, secondary metabolite, and effector coding capacity across Cochliobolus pathogens.</title>
        <authorList>
            <person name="Condon B.J."/>
            <person name="Leng Y."/>
            <person name="Wu D."/>
            <person name="Bushley K.E."/>
            <person name="Ohm R.A."/>
            <person name="Otillar R."/>
            <person name="Martin J."/>
            <person name="Schackwitz W."/>
            <person name="Grimwood J."/>
            <person name="MohdZainudin N."/>
            <person name="Xue C."/>
            <person name="Wang R."/>
            <person name="Manning V.A."/>
            <person name="Dhillon B."/>
            <person name="Tu Z.J."/>
            <person name="Steffenson B.J."/>
            <person name="Salamov A."/>
            <person name="Sun H."/>
            <person name="Lowry S."/>
            <person name="LaButti K."/>
            <person name="Han J."/>
            <person name="Copeland A."/>
            <person name="Lindquist E."/>
            <person name="Barry K."/>
            <person name="Schmutz J."/>
            <person name="Baker S.E."/>
            <person name="Ciuffetti L.M."/>
            <person name="Grigoriev I.V."/>
            <person name="Zhong S."/>
            <person name="Turgeon B.G."/>
        </authorList>
    </citation>
    <scope>NUCLEOTIDE SEQUENCE [LARGE SCALE GENOMIC DNA]</scope>
    <source>
        <strain evidence="2 3">26-R-13</strain>
    </source>
</reference>
<organism evidence="2 3">
    <name type="scientific">Cochliobolus carbonum (strain 26-R-13)</name>
    <name type="common">Maize leaf spot fungus</name>
    <name type="synonym">Bipolaris zeicola</name>
    <dbReference type="NCBI Taxonomy" id="930089"/>
    <lineage>
        <taxon>Eukaryota</taxon>
        <taxon>Fungi</taxon>
        <taxon>Dikarya</taxon>
        <taxon>Ascomycota</taxon>
        <taxon>Pezizomycotina</taxon>
        <taxon>Dothideomycetes</taxon>
        <taxon>Pleosporomycetidae</taxon>
        <taxon>Pleosporales</taxon>
        <taxon>Pleosporineae</taxon>
        <taxon>Pleosporaceae</taxon>
        <taxon>Bipolaris</taxon>
    </lineage>
</organism>
<feature type="region of interest" description="Disordered" evidence="1">
    <location>
        <begin position="1"/>
        <end position="40"/>
    </location>
</feature>
<dbReference type="KEGG" id="bze:COCCADRAFT_94059"/>
<feature type="compositionally biased region" description="Low complexity" evidence="1">
    <location>
        <begin position="12"/>
        <end position="32"/>
    </location>
</feature>
<evidence type="ECO:0000313" key="2">
    <source>
        <dbReference type="EMBL" id="EUC34216.1"/>
    </source>
</evidence>
<feature type="non-terminal residue" evidence="2">
    <location>
        <position position="1"/>
    </location>
</feature>
<protein>
    <submittedName>
        <fullName evidence="2">Uncharacterized protein</fullName>
    </submittedName>
</protein>
<accession>W6YRT3</accession>
<gene>
    <name evidence="2" type="ORF">COCCADRAFT_94059</name>
</gene>
<name>W6YRT3_COCC2</name>
<dbReference type="GeneID" id="19153683"/>
<dbReference type="EMBL" id="KI964595">
    <property type="protein sequence ID" value="EUC34216.1"/>
    <property type="molecule type" value="Genomic_DNA"/>
</dbReference>